<evidence type="ECO:0000313" key="2">
    <source>
        <dbReference type="EMBL" id="SFQ44213.1"/>
    </source>
</evidence>
<dbReference type="EMBL" id="FOWC01000012">
    <property type="protein sequence ID" value="SFQ44213.1"/>
    <property type="molecule type" value="Genomic_DNA"/>
</dbReference>
<evidence type="ECO:0000313" key="3">
    <source>
        <dbReference type="Proteomes" id="UP000199137"/>
    </source>
</evidence>
<dbReference type="Pfam" id="PF00583">
    <property type="entry name" value="Acetyltransf_1"/>
    <property type="match status" value="1"/>
</dbReference>
<dbReference type="GO" id="GO:0016747">
    <property type="term" value="F:acyltransferase activity, transferring groups other than amino-acyl groups"/>
    <property type="evidence" value="ECO:0007669"/>
    <property type="project" value="InterPro"/>
</dbReference>
<dbReference type="InterPro" id="IPR000182">
    <property type="entry name" value="GNAT_dom"/>
</dbReference>
<dbReference type="InterPro" id="IPR016181">
    <property type="entry name" value="Acyl_CoA_acyltransferase"/>
</dbReference>
<accession>A0A1I5YIZ3</accession>
<organism evidence="2 3">
    <name type="scientific">Amycolatopsis rubida</name>
    <dbReference type="NCBI Taxonomy" id="112413"/>
    <lineage>
        <taxon>Bacteria</taxon>
        <taxon>Bacillati</taxon>
        <taxon>Actinomycetota</taxon>
        <taxon>Actinomycetes</taxon>
        <taxon>Pseudonocardiales</taxon>
        <taxon>Pseudonocardiaceae</taxon>
        <taxon>Amycolatopsis</taxon>
    </lineage>
</organism>
<name>A0A1I5YIZ3_9PSEU</name>
<dbReference type="AlphaFoldDB" id="A0A1I5YIZ3"/>
<protein>
    <submittedName>
        <fullName evidence="2">Acetyltransferase (GNAT) family protein</fullName>
    </submittedName>
</protein>
<dbReference type="PROSITE" id="PS51186">
    <property type="entry name" value="GNAT"/>
    <property type="match status" value="1"/>
</dbReference>
<reference evidence="2 3" key="1">
    <citation type="submission" date="2016-10" db="EMBL/GenBank/DDBJ databases">
        <authorList>
            <person name="de Groot N.N."/>
        </authorList>
    </citation>
    <scope>NUCLEOTIDE SEQUENCE [LARGE SCALE GENOMIC DNA]</scope>
    <source>
        <strain evidence="2 3">DSM 44637</strain>
    </source>
</reference>
<evidence type="ECO:0000259" key="1">
    <source>
        <dbReference type="PROSITE" id="PS51186"/>
    </source>
</evidence>
<dbReference type="STRING" id="112413.SAMN05421854_112130"/>
<dbReference type="RefSeq" id="WP_093576087.1">
    <property type="nucleotide sequence ID" value="NZ_FOWC01000012.1"/>
</dbReference>
<dbReference type="SUPFAM" id="SSF55729">
    <property type="entry name" value="Acyl-CoA N-acyltransferases (Nat)"/>
    <property type="match status" value="1"/>
</dbReference>
<dbReference type="OrthoDB" id="4966223at2"/>
<feature type="domain" description="N-acetyltransferase" evidence="1">
    <location>
        <begin position="74"/>
        <end position="217"/>
    </location>
</feature>
<dbReference type="Proteomes" id="UP000199137">
    <property type="component" value="Unassembled WGS sequence"/>
</dbReference>
<sequence length="217" mass="23011">MIEETVRAWVAGWALSRATPVPIEQPWGLYVEVPGNPAEAGRHVLPEAEESLVRAAAGAVSEPRTWLKTLAEPETIEPWLPDGWVVGWEHTGHLMATDLLATDPVAPEGYTVTVETSGAVTFFRVLDAAGEQAAKGQMAVVGDAVVVDRVATEEAHRRRGLGGLVLRTIADRALGEGAVFGVLAASDAGRALYETLGWKKHSTLSAGIYQPLATAVS</sequence>
<gene>
    <name evidence="2" type="ORF">SAMN05421854_112130</name>
</gene>
<dbReference type="Gene3D" id="3.40.630.30">
    <property type="match status" value="1"/>
</dbReference>
<keyword evidence="2" id="KW-0808">Transferase</keyword>
<proteinExistence type="predicted"/>